<dbReference type="GO" id="GO:0003824">
    <property type="term" value="F:catalytic activity"/>
    <property type="evidence" value="ECO:0007669"/>
    <property type="project" value="InterPro"/>
</dbReference>
<dbReference type="GO" id="GO:0046914">
    <property type="term" value="F:transition metal ion binding"/>
    <property type="evidence" value="ECO:0007669"/>
    <property type="project" value="InterPro"/>
</dbReference>
<evidence type="ECO:0000313" key="3">
    <source>
        <dbReference type="EMBL" id="SDG95854.1"/>
    </source>
</evidence>
<dbReference type="Gene3D" id="3.90.330.10">
    <property type="entry name" value="Nitrile hydratase alpha /Thiocyanate hydrolase gamma"/>
    <property type="match status" value="1"/>
</dbReference>
<organism evidence="3 4">
    <name type="scientific">Microbacterium pygmaeum</name>
    <dbReference type="NCBI Taxonomy" id="370764"/>
    <lineage>
        <taxon>Bacteria</taxon>
        <taxon>Bacillati</taxon>
        <taxon>Actinomycetota</taxon>
        <taxon>Actinomycetes</taxon>
        <taxon>Micrococcales</taxon>
        <taxon>Microbacteriaceae</taxon>
        <taxon>Microbacterium</taxon>
    </lineage>
</organism>
<name>A0A1G7YHK9_9MICO</name>
<dbReference type="InterPro" id="IPR022513">
    <property type="entry name" value="TOMM_pelo"/>
</dbReference>
<protein>
    <submittedName>
        <fullName evidence="3">NHLP leader peptide domain-containing protein</fullName>
    </submittedName>
</protein>
<accession>A0A1G7YHK9</accession>
<sequence length="93" mass="9703">MTDENTTFAKVIAKAWGDDAFRAQLLADPTAALAAEGITAPAGKSFAIVEDTDDVVHVVLPARPTELSDDELDSVAAGMTTYLCGTREGGFSL</sequence>
<evidence type="ECO:0000256" key="1">
    <source>
        <dbReference type="ARBA" id="ARBA00022723"/>
    </source>
</evidence>
<dbReference type="Pfam" id="PF02979">
    <property type="entry name" value="NHase_alpha"/>
    <property type="match status" value="1"/>
</dbReference>
<dbReference type="InterPro" id="IPR004232">
    <property type="entry name" value="CN_Hdrtase_a/SCN_Hdrlase_g"/>
</dbReference>
<dbReference type="OrthoDB" id="5077169at2"/>
<dbReference type="RefSeq" id="WP_091488803.1">
    <property type="nucleotide sequence ID" value="NZ_LT629692.1"/>
</dbReference>
<dbReference type="SUPFAM" id="SSF56209">
    <property type="entry name" value="Nitrile hydratase alpha chain"/>
    <property type="match status" value="1"/>
</dbReference>
<dbReference type="Proteomes" id="UP000199009">
    <property type="component" value="Chromosome I"/>
</dbReference>
<gene>
    <name evidence="3" type="ORF">SAMN04489810_1756</name>
</gene>
<dbReference type="STRING" id="370764.SAMN04489810_1756"/>
<dbReference type="NCBIfam" id="TIGR03793">
    <property type="entry name" value="leader_NHLP"/>
    <property type="match status" value="1"/>
</dbReference>
<dbReference type="AlphaFoldDB" id="A0A1G7YHK9"/>
<dbReference type="EMBL" id="LT629692">
    <property type="protein sequence ID" value="SDG95854.1"/>
    <property type="molecule type" value="Genomic_DNA"/>
</dbReference>
<reference evidence="3 4" key="1">
    <citation type="submission" date="2016-10" db="EMBL/GenBank/DDBJ databases">
        <authorList>
            <person name="de Groot N.N."/>
        </authorList>
    </citation>
    <scope>NUCLEOTIDE SEQUENCE [LARGE SCALE GENOMIC DNA]</scope>
    <source>
        <strain evidence="3 4">DSM 23142</strain>
    </source>
</reference>
<keyword evidence="1" id="KW-0479">Metal-binding</keyword>
<evidence type="ECO:0000313" key="4">
    <source>
        <dbReference type="Proteomes" id="UP000199009"/>
    </source>
</evidence>
<dbReference type="InterPro" id="IPR036648">
    <property type="entry name" value="CN_Hdrase_a/SCN_Hdrase_g_sf"/>
</dbReference>
<proteinExistence type="predicted"/>
<keyword evidence="4" id="KW-1185">Reference proteome</keyword>
<feature type="domain" description="Nitrile hydratase alpha/Thiocyanate hydrolase gamma" evidence="2">
    <location>
        <begin position="7"/>
        <end position="60"/>
    </location>
</feature>
<evidence type="ECO:0000259" key="2">
    <source>
        <dbReference type="Pfam" id="PF02979"/>
    </source>
</evidence>